<evidence type="ECO:0000313" key="2">
    <source>
        <dbReference type="EMBL" id="MDQ0180536.1"/>
    </source>
</evidence>
<dbReference type="AlphaFoldDB" id="A0AAW8DFK7"/>
<reference evidence="1 3" key="1">
    <citation type="submission" date="2023-07" db="EMBL/GenBank/DDBJ databases">
        <title>Sorghum-associated microbial communities from plants grown in Nebraska, USA.</title>
        <authorList>
            <person name="Schachtman D."/>
        </authorList>
    </citation>
    <scope>NUCLEOTIDE SEQUENCE</scope>
    <source>
        <strain evidence="1">DS1006</strain>
        <strain evidence="2 3">DS1016</strain>
    </source>
</reference>
<evidence type="ECO:0000313" key="1">
    <source>
        <dbReference type="EMBL" id="MDP9905404.1"/>
    </source>
</evidence>
<dbReference type="EMBL" id="JAUSTF010000003">
    <property type="protein sequence ID" value="MDQ0180536.1"/>
    <property type="molecule type" value="Genomic_DNA"/>
</dbReference>
<dbReference type="Proteomes" id="UP001230951">
    <property type="component" value="Unassembled WGS sequence"/>
</dbReference>
<keyword evidence="3" id="KW-1185">Reference proteome</keyword>
<sequence>MDTPEAPGTGGATLVPRPQHGLARLWARFYGIVRAMRKKPASMLTSMSSAVSRHPGVSLLALAILEMDTERMTDP</sequence>
<gene>
    <name evidence="1" type="ORF">J2S90_002370</name>
    <name evidence="2" type="ORF">J2S93_001958</name>
</gene>
<comment type="caution">
    <text evidence="1">The sequence shown here is derived from an EMBL/GenBank/DDBJ whole genome shotgun (WGS) entry which is preliminary data.</text>
</comment>
<accession>A0AAW8DFK7</accession>
<organism evidence="1 4">
    <name type="scientific">Arthrobacter bambusae</name>
    <dbReference type="NCBI Taxonomy" id="1338426"/>
    <lineage>
        <taxon>Bacteria</taxon>
        <taxon>Bacillati</taxon>
        <taxon>Actinomycetota</taxon>
        <taxon>Actinomycetes</taxon>
        <taxon>Micrococcales</taxon>
        <taxon>Micrococcaceae</taxon>
        <taxon>Arthrobacter</taxon>
    </lineage>
</organism>
<protein>
    <submittedName>
        <fullName evidence="1">Uncharacterized protein</fullName>
    </submittedName>
</protein>
<evidence type="ECO:0000313" key="4">
    <source>
        <dbReference type="Proteomes" id="UP001242995"/>
    </source>
</evidence>
<dbReference type="Proteomes" id="UP001242995">
    <property type="component" value="Unassembled WGS sequence"/>
</dbReference>
<dbReference type="EMBL" id="JAUSRG010000005">
    <property type="protein sequence ID" value="MDP9905404.1"/>
    <property type="molecule type" value="Genomic_DNA"/>
</dbReference>
<name>A0AAW8DFK7_9MICC</name>
<evidence type="ECO:0000313" key="3">
    <source>
        <dbReference type="Proteomes" id="UP001230951"/>
    </source>
</evidence>
<proteinExistence type="predicted"/>